<dbReference type="InterPro" id="IPR000160">
    <property type="entry name" value="GGDEF_dom"/>
</dbReference>
<feature type="domain" description="GGDEF" evidence="1">
    <location>
        <begin position="490"/>
        <end position="618"/>
    </location>
</feature>
<dbReference type="PROSITE" id="PS50887">
    <property type="entry name" value="GGDEF"/>
    <property type="match status" value="1"/>
</dbReference>
<dbReference type="SMART" id="SM00267">
    <property type="entry name" value="GGDEF"/>
    <property type="match status" value="1"/>
</dbReference>
<keyword evidence="3" id="KW-1185">Reference proteome</keyword>
<dbReference type="InterPro" id="IPR029787">
    <property type="entry name" value="Nucleotide_cyclase"/>
</dbReference>
<dbReference type="EMBL" id="QWVT01000029">
    <property type="protein sequence ID" value="RID83117.1"/>
    <property type="molecule type" value="Genomic_DNA"/>
</dbReference>
<dbReference type="SUPFAM" id="SSF55073">
    <property type="entry name" value="Nucleotide cyclase"/>
    <property type="match status" value="1"/>
</dbReference>
<dbReference type="FunFam" id="3.30.70.270:FF:000001">
    <property type="entry name" value="Diguanylate cyclase domain protein"/>
    <property type="match status" value="1"/>
</dbReference>
<evidence type="ECO:0000259" key="1">
    <source>
        <dbReference type="PROSITE" id="PS50887"/>
    </source>
</evidence>
<dbReference type="PANTHER" id="PTHR45138:SF9">
    <property type="entry name" value="DIGUANYLATE CYCLASE DGCM-RELATED"/>
    <property type="match status" value="1"/>
</dbReference>
<proteinExistence type="predicted"/>
<dbReference type="InterPro" id="IPR050469">
    <property type="entry name" value="Diguanylate_Cyclase"/>
</dbReference>
<accession>A0A398AZU5</accession>
<dbReference type="Proteomes" id="UP000265816">
    <property type="component" value="Unassembled WGS sequence"/>
</dbReference>
<dbReference type="InterPro" id="IPR003018">
    <property type="entry name" value="GAF"/>
</dbReference>
<reference evidence="2 3" key="1">
    <citation type="submission" date="2018-08" db="EMBL/GenBank/DDBJ databases">
        <title>Bacillus jemisoniae sp. nov., Bacillus chryseoplanitiae sp. nov., Bacillus resnikiae sp. nov., and Bacillus frankliniae sp. nov., isolated from Viking spacecraft and associated surfaces.</title>
        <authorList>
            <person name="Seuylemezian A."/>
            <person name="Vaishampayan P."/>
        </authorList>
    </citation>
    <scope>NUCLEOTIDE SEQUENCE [LARGE SCALE GENOMIC DNA]</scope>
    <source>
        <strain evidence="2 3">JJ-247</strain>
    </source>
</reference>
<evidence type="ECO:0000313" key="3">
    <source>
        <dbReference type="Proteomes" id="UP000265816"/>
    </source>
</evidence>
<dbReference type="OrthoDB" id="9759607at2"/>
<gene>
    <name evidence="2" type="ORF">D1970_16480</name>
</gene>
<name>A0A398AZU5_9BACI</name>
<evidence type="ECO:0000313" key="2">
    <source>
        <dbReference type="EMBL" id="RID83117.1"/>
    </source>
</evidence>
<dbReference type="GO" id="GO:1902201">
    <property type="term" value="P:negative regulation of bacterial-type flagellum-dependent cell motility"/>
    <property type="evidence" value="ECO:0007669"/>
    <property type="project" value="TreeGrafter"/>
</dbReference>
<dbReference type="Gene3D" id="3.30.450.40">
    <property type="match status" value="2"/>
</dbReference>
<protein>
    <submittedName>
        <fullName evidence="2">Diguanylate cyclase</fullName>
    </submittedName>
</protein>
<dbReference type="CDD" id="cd01949">
    <property type="entry name" value="GGDEF"/>
    <property type="match status" value="1"/>
</dbReference>
<dbReference type="GO" id="GO:0043709">
    <property type="term" value="P:cell adhesion involved in single-species biofilm formation"/>
    <property type="evidence" value="ECO:0007669"/>
    <property type="project" value="TreeGrafter"/>
</dbReference>
<dbReference type="GO" id="GO:0052621">
    <property type="term" value="F:diguanylate cyclase activity"/>
    <property type="evidence" value="ECO:0007669"/>
    <property type="project" value="TreeGrafter"/>
</dbReference>
<dbReference type="PANTHER" id="PTHR45138">
    <property type="entry name" value="REGULATORY COMPONENTS OF SENSORY TRANSDUCTION SYSTEM"/>
    <property type="match status" value="1"/>
</dbReference>
<dbReference type="RefSeq" id="WP_119113963.1">
    <property type="nucleotide sequence ID" value="NZ_CBCSEO010000003.1"/>
</dbReference>
<dbReference type="Pfam" id="PF00990">
    <property type="entry name" value="GGDEF"/>
    <property type="match status" value="1"/>
</dbReference>
<dbReference type="SMART" id="SM00065">
    <property type="entry name" value="GAF"/>
    <property type="match status" value="1"/>
</dbReference>
<dbReference type="Gene3D" id="3.30.70.270">
    <property type="match status" value="1"/>
</dbReference>
<dbReference type="AlphaFoldDB" id="A0A398AZU5"/>
<sequence length="625" mass="70311">MNNIVEQLVLSELKCRFLDIILDEKAPLSRGRLVRSMLATIKDAAAIQGEIDFYSCGQWNKTLYLEATTRLGQSEGNIAFVSCSPESILNSWDAKVYRTTQFPHYGLVLVLKREDCLLGITAFEDPSYTLSDGLLENIADECSKMMAKIHSVEKILAEEQRYRQLHRVTEKFHSTMDMDDVLFEIIFTLRDMYPGFEYYLLLSHDNNSHGELPVKDLEYNSNNFSAMQAYVTGTIQLEDSLQERKSILYAPLKGRQGVYGVLQVIASNALVFPENEMEFISLLANTAGSALENAQLYQQSRRLVTDLQLINETSHKLNSNLRLFDTVKYVSGQILNSFCAQEVGFIMMDETAVNMEILQGSTEFFFSEGAPVHIARLGGKIMEHGEPFFIGDNALSGEHAGFLYKSIMGVPIVQNNHIKGFALVLHEKPYTFTFDAFKLLQSLIHHSSLAFANSMLKEQLEKMVITDHLTKLFSRSYLDEEMNVSMLKDEQGAFILIDIDNFKSINDTYGHQTGDDVLIQLARLVSESIRSSDIGARWGGEELAIYLPGAPLETGARIAGRLAEKAARRTRPGITISCGVSRWTKGCKDTTGSLFRRADQALYEAKTSGKNKVVVSEEKEYRIQN</sequence>
<dbReference type="InterPro" id="IPR043128">
    <property type="entry name" value="Rev_trsase/Diguanyl_cyclase"/>
</dbReference>
<dbReference type="GO" id="GO:0005886">
    <property type="term" value="C:plasma membrane"/>
    <property type="evidence" value="ECO:0007669"/>
    <property type="project" value="TreeGrafter"/>
</dbReference>
<comment type="caution">
    <text evidence="2">The sequence shown here is derived from an EMBL/GenBank/DDBJ whole genome shotgun (WGS) entry which is preliminary data.</text>
</comment>
<dbReference type="InterPro" id="IPR029016">
    <property type="entry name" value="GAF-like_dom_sf"/>
</dbReference>
<dbReference type="NCBIfam" id="TIGR00254">
    <property type="entry name" value="GGDEF"/>
    <property type="match status" value="1"/>
</dbReference>
<dbReference type="SUPFAM" id="SSF55781">
    <property type="entry name" value="GAF domain-like"/>
    <property type="match status" value="2"/>
</dbReference>
<organism evidence="2 3">
    <name type="scientific">Mesobacillus zeae</name>
    <dbReference type="NCBI Taxonomy" id="1917180"/>
    <lineage>
        <taxon>Bacteria</taxon>
        <taxon>Bacillati</taxon>
        <taxon>Bacillota</taxon>
        <taxon>Bacilli</taxon>
        <taxon>Bacillales</taxon>
        <taxon>Bacillaceae</taxon>
        <taxon>Mesobacillus</taxon>
    </lineage>
</organism>